<feature type="region of interest" description="Disordered" evidence="6">
    <location>
        <begin position="160"/>
        <end position="202"/>
    </location>
</feature>
<feature type="compositionally biased region" description="Polar residues" evidence="6">
    <location>
        <begin position="83"/>
        <end position="105"/>
    </location>
</feature>
<evidence type="ECO:0000256" key="6">
    <source>
        <dbReference type="SAM" id="MobiDB-lite"/>
    </source>
</evidence>
<evidence type="ECO:0000313" key="9">
    <source>
        <dbReference type="EMBL" id="CAK7209898.1"/>
    </source>
</evidence>
<sequence>MPSSHAYHLTFELYPTPDPTAAFGAEHDRQSPLPIWHPGLGASVFDRLPWQSTAEDDGGSDSAADDTPPAALSIRNKNDITSKCESNSTDGAASNYTTARNNTSLGKAAVKDGNGDGYGYSHQQAEQAHDHTHIPRAAAGLGPETAARDWRFGRVRIASFDMEEPPDEPVASGSGAGAGPGASAGEELNKPTPAASLGPVLGGAGQSTRARFNPLTTKMTDAGWGIVHLYREGAPTYLSEGADTYGGGDGSDGSDGTILCIPAVPSYMTPRDFLGFVGETWSRDVSHYRMVMTSRTNRYMVLIKFRTSKQAKAWRAAFDGRILNSMDSEVCHVALVKSITIQTPATLSMHERQTRNSTSTGGPVTEAHAHGEAQKLSERPALPTHRLSHSGKEPAALSSLRPLPPPTANLIELPTCPVCLERMDDTAGIMTILCQHVFHCTCLQTWKGSGCPVCRATNPSQMASIMSPGGSSDKAGLEYGPSSSSAAAGGSMAPYDPSNPYAQPFGAGGVSNLCSVCDCADDLWICLICGNVGCGRYKGGHAKDHWKDTMHSFSLELETQHVWDYAGDMWVHRLIRDKGDGKIVELPGRSGRRYNHGRRLRTGGHRDDEDEDGDEGGDGATDSDGQHGQHGRRSHDRRRRRRRYADDDDDDDESDEDDEEEEEVVPRAKLDRIGLEYTHLLTSQLENQRVYFEEMVNKAADKASKAAAAAESASAQTAEAIRELASLRAAHNTLVETTVPSLERDIEREKRRADKAAELARGLSKSLQDEKRVSEGLMVRIKHVQEQAAVHQEQLAAAQAEAAELRETNHDLTMFISGQEKLRELEAEGQVAAGEVEEGTVSVPEEKKAKNKGKGRRR</sequence>
<keyword evidence="3" id="KW-0862">Zinc</keyword>
<evidence type="ECO:0000313" key="10">
    <source>
        <dbReference type="Proteomes" id="UP001642405"/>
    </source>
</evidence>
<evidence type="ECO:0000256" key="4">
    <source>
        <dbReference type="PROSITE-ProRule" id="PRU00502"/>
    </source>
</evidence>
<proteinExistence type="predicted"/>
<dbReference type="Pfam" id="PF07576">
    <property type="entry name" value="BRAP2"/>
    <property type="match status" value="1"/>
</dbReference>
<dbReference type="Pfam" id="PF02148">
    <property type="entry name" value="zf-UBP"/>
    <property type="match status" value="1"/>
</dbReference>
<gene>
    <name evidence="9" type="ORF">SCUCBS95973_000597</name>
</gene>
<dbReference type="CDD" id="cd16457">
    <property type="entry name" value="RING-H2_BRAP2"/>
    <property type="match status" value="1"/>
</dbReference>
<dbReference type="SUPFAM" id="SSF57850">
    <property type="entry name" value="RING/U-box"/>
    <property type="match status" value="2"/>
</dbReference>
<dbReference type="Gene3D" id="3.30.40.10">
    <property type="entry name" value="Zinc/RING finger domain, C3HC4 (zinc finger)"/>
    <property type="match status" value="2"/>
</dbReference>
<keyword evidence="5" id="KW-0175">Coiled coil</keyword>
<feature type="compositionally biased region" description="Basic residues" evidence="6">
    <location>
        <begin position="849"/>
        <end position="858"/>
    </location>
</feature>
<dbReference type="InterPro" id="IPR013083">
    <property type="entry name" value="Znf_RING/FYVE/PHD"/>
</dbReference>
<evidence type="ECO:0000256" key="5">
    <source>
        <dbReference type="SAM" id="Coils"/>
    </source>
</evidence>
<evidence type="ECO:0000259" key="8">
    <source>
        <dbReference type="PROSITE" id="PS50271"/>
    </source>
</evidence>
<reference evidence="9 10" key="1">
    <citation type="submission" date="2024-01" db="EMBL/GenBank/DDBJ databases">
        <authorList>
            <person name="Allen C."/>
            <person name="Tagirdzhanova G."/>
        </authorList>
    </citation>
    <scope>NUCLEOTIDE SEQUENCE [LARGE SCALE GENOMIC DNA]</scope>
</reference>
<feature type="domain" description="RING-type" evidence="7">
    <location>
        <begin position="416"/>
        <end position="455"/>
    </location>
</feature>
<feature type="compositionally biased region" description="Basic residues" evidence="6">
    <location>
        <begin position="590"/>
        <end position="603"/>
    </location>
</feature>
<dbReference type="PROSITE" id="PS50089">
    <property type="entry name" value="ZF_RING_2"/>
    <property type="match status" value="1"/>
</dbReference>
<keyword evidence="10" id="KW-1185">Reference proteome</keyword>
<dbReference type="Proteomes" id="UP001642405">
    <property type="component" value="Unassembled WGS sequence"/>
</dbReference>
<feature type="compositionally biased region" description="Basic residues" evidence="6">
    <location>
        <begin position="629"/>
        <end position="643"/>
    </location>
</feature>
<dbReference type="SMART" id="SM00184">
    <property type="entry name" value="RING"/>
    <property type="match status" value="1"/>
</dbReference>
<dbReference type="EMBL" id="CAWUHB010000002">
    <property type="protein sequence ID" value="CAK7209898.1"/>
    <property type="molecule type" value="Genomic_DNA"/>
</dbReference>
<evidence type="ECO:0008006" key="11">
    <source>
        <dbReference type="Google" id="ProtNLM"/>
    </source>
</evidence>
<name>A0ABP0ARN1_9PEZI</name>
<feature type="compositionally biased region" description="Basic and acidic residues" evidence="6">
    <location>
        <begin position="367"/>
        <end position="378"/>
    </location>
</feature>
<keyword evidence="2 4" id="KW-0863">Zinc-finger</keyword>
<feature type="coiled-coil region" evidence="5">
    <location>
        <begin position="710"/>
        <end position="808"/>
    </location>
</feature>
<feature type="domain" description="UBP-type" evidence="8">
    <location>
        <begin position="497"/>
        <end position="590"/>
    </location>
</feature>
<evidence type="ECO:0000256" key="1">
    <source>
        <dbReference type="ARBA" id="ARBA00022723"/>
    </source>
</evidence>
<evidence type="ECO:0000256" key="2">
    <source>
        <dbReference type="ARBA" id="ARBA00022771"/>
    </source>
</evidence>
<accession>A0ABP0ARN1</accession>
<dbReference type="PROSITE" id="PS50271">
    <property type="entry name" value="ZF_UBP"/>
    <property type="match status" value="1"/>
</dbReference>
<feature type="region of interest" description="Disordered" evidence="6">
    <location>
        <begin position="827"/>
        <end position="858"/>
    </location>
</feature>
<dbReference type="PANTHER" id="PTHR24007:SF7">
    <property type="entry name" value="BRCA1-ASSOCIATED PROTEIN"/>
    <property type="match status" value="1"/>
</dbReference>
<dbReference type="InterPro" id="IPR001841">
    <property type="entry name" value="Znf_RING"/>
</dbReference>
<evidence type="ECO:0000259" key="7">
    <source>
        <dbReference type="PROSITE" id="PS50089"/>
    </source>
</evidence>
<organism evidence="9 10">
    <name type="scientific">Sporothrix curviconia</name>
    <dbReference type="NCBI Taxonomy" id="1260050"/>
    <lineage>
        <taxon>Eukaryota</taxon>
        <taxon>Fungi</taxon>
        <taxon>Dikarya</taxon>
        <taxon>Ascomycota</taxon>
        <taxon>Pezizomycotina</taxon>
        <taxon>Sordariomycetes</taxon>
        <taxon>Sordariomycetidae</taxon>
        <taxon>Ophiostomatales</taxon>
        <taxon>Ophiostomataceae</taxon>
        <taxon>Sporothrix</taxon>
    </lineage>
</organism>
<dbReference type="SMART" id="SM00290">
    <property type="entry name" value="ZnF_UBP"/>
    <property type="match status" value="1"/>
</dbReference>
<feature type="compositionally biased region" description="Acidic residues" evidence="6">
    <location>
        <begin position="646"/>
        <end position="663"/>
    </location>
</feature>
<evidence type="ECO:0000256" key="3">
    <source>
        <dbReference type="ARBA" id="ARBA00022833"/>
    </source>
</evidence>
<dbReference type="InterPro" id="IPR001607">
    <property type="entry name" value="Znf_UBP"/>
</dbReference>
<feature type="region of interest" description="Disordered" evidence="6">
    <location>
        <begin position="51"/>
        <end position="131"/>
    </location>
</feature>
<protein>
    <recommendedName>
        <fullName evidence="11">BRCA1-associated protein</fullName>
    </recommendedName>
</protein>
<dbReference type="PANTHER" id="PTHR24007">
    <property type="entry name" value="BRCA1-ASSOCIATED PROTEIN"/>
    <property type="match status" value="1"/>
</dbReference>
<feature type="compositionally biased region" description="Acidic residues" evidence="6">
    <location>
        <begin position="608"/>
        <end position="617"/>
    </location>
</feature>
<comment type="caution">
    <text evidence="9">The sequence shown here is derived from an EMBL/GenBank/DDBJ whole genome shotgun (WGS) entry which is preliminary data.</text>
</comment>
<dbReference type="InterPro" id="IPR011422">
    <property type="entry name" value="BRAP2/ETP1_RRM"/>
</dbReference>
<feature type="region of interest" description="Disordered" evidence="6">
    <location>
        <begin position="582"/>
        <end position="666"/>
    </location>
</feature>
<dbReference type="Pfam" id="PF13639">
    <property type="entry name" value="zf-RING_2"/>
    <property type="match status" value="1"/>
</dbReference>
<dbReference type="InterPro" id="IPR047243">
    <property type="entry name" value="RING-H2_BRAP2"/>
</dbReference>
<feature type="region of interest" description="Disordered" evidence="6">
    <location>
        <begin position="346"/>
        <end position="402"/>
    </location>
</feature>
<feature type="compositionally biased region" description="Low complexity" evidence="6">
    <location>
        <begin position="60"/>
        <end position="71"/>
    </location>
</feature>
<keyword evidence="1" id="KW-0479">Metal-binding</keyword>